<organism evidence="1 2">
    <name type="scientific">Gelidibacter algens</name>
    <dbReference type="NCBI Taxonomy" id="49280"/>
    <lineage>
        <taxon>Bacteria</taxon>
        <taxon>Pseudomonadati</taxon>
        <taxon>Bacteroidota</taxon>
        <taxon>Flavobacteriia</taxon>
        <taxon>Flavobacteriales</taxon>
        <taxon>Flavobacteriaceae</taxon>
        <taxon>Gelidibacter</taxon>
    </lineage>
</organism>
<accession>A0A1A7R0Q7</accession>
<dbReference type="EMBL" id="QLLQ01000015">
    <property type="protein sequence ID" value="RAJ20586.1"/>
    <property type="molecule type" value="Genomic_DNA"/>
</dbReference>
<proteinExistence type="predicted"/>
<evidence type="ECO:0000313" key="1">
    <source>
        <dbReference type="EMBL" id="RAJ20586.1"/>
    </source>
</evidence>
<comment type="caution">
    <text evidence="1">The sequence shown here is derived from an EMBL/GenBank/DDBJ whole genome shotgun (WGS) entry which is preliminary data.</text>
</comment>
<dbReference type="OrthoDB" id="949324at2"/>
<gene>
    <name evidence="1" type="ORF">LX77_03111</name>
</gene>
<evidence type="ECO:0000313" key="2">
    <source>
        <dbReference type="Proteomes" id="UP000248987"/>
    </source>
</evidence>
<evidence type="ECO:0008006" key="3">
    <source>
        <dbReference type="Google" id="ProtNLM"/>
    </source>
</evidence>
<dbReference type="RefSeq" id="WP_066432960.1">
    <property type="nucleotide sequence ID" value="NZ_LZRN01000012.1"/>
</dbReference>
<dbReference type="Proteomes" id="UP000248987">
    <property type="component" value="Unassembled WGS sequence"/>
</dbReference>
<reference evidence="1 2" key="1">
    <citation type="submission" date="2018-06" db="EMBL/GenBank/DDBJ databases">
        <title>Genomic Encyclopedia of Archaeal and Bacterial Type Strains, Phase II (KMG-II): from individual species to whole genera.</title>
        <authorList>
            <person name="Goeker M."/>
        </authorList>
    </citation>
    <scope>NUCLEOTIDE SEQUENCE [LARGE SCALE GENOMIC DNA]</scope>
    <source>
        <strain evidence="1 2">DSM 12408</strain>
    </source>
</reference>
<keyword evidence="2" id="KW-1185">Reference proteome</keyword>
<protein>
    <recommendedName>
        <fullName evidence="3">HEAT repeat protein</fullName>
    </recommendedName>
</protein>
<name>A0A1A7R0Q7_9FLAO</name>
<dbReference type="AlphaFoldDB" id="A0A1A7R0Q7"/>
<dbReference type="STRING" id="49280.A9996_07870"/>
<sequence>MYNLTSKELYLANSGQKLYIYKDGFGDVYNATPEEEAEWAKEVVAKNLVKNQTETNSTSLQFAIEALQYHKYPELEDLLLQSLEHTTAVWQIVFASALWTMVNNQQSFDIIYQNLLQHRVDCLNDVFLGLGDFKNHNGARRFVIKCLEGDDDELAVKANVTLSIWAWSGLPELRENKLLDMLQPEHKQQPTFKPAIEQLKQLLNIVN</sequence>